<dbReference type="AlphaFoldDB" id="A0A6P1DRT8"/>
<dbReference type="InterPro" id="IPR036388">
    <property type="entry name" value="WH-like_DNA-bd_sf"/>
</dbReference>
<dbReference type="Gene3D" id="1.10.10.10">
    <property type="entry name" value="Winged helix-like DNA-binding domain superfamily/Winged helix DNA-binding domain"/>
    <property type="match status" value="1"/>
</dbReference>
<keyword evidence="3" id="KW-0238">DNA-binding</keyword>
<accession>A0A6P1DRT8</accession>
<proteinExistence type="inferred from homology"/>
<dbReference type="FunFam" id="1.10.10.10:FF:000001">
    <property type="entry name" value="LysR family transcriptional regulator"/>
    <property type="match status" value="1"/>
</dbReference>
<evidence type="ECO:0000259" key="5">
    <source>
        <dbReference type="PROSITE" id="PS50931"/>
    </source>
</evidence>
<dbReference type="InterPro" id="IPR036390">
    <property type="entry name" value="WH_DNA-bd_sf"/>
</dbReference>
<organism evidence="6 7">
    <name type="scientific">Thiorhodococcus mannitoliphagus</name>
    <dbReference type="NCBI Taxonomy" id="329406"/>
    <lineage>
        <taxon>Bacteria</taxon>
        <taxon>Pseudomonadati</taxon>
        <taxon>Pseudomonadota</taxon>
        <taxon>Gammaproteobacteria</taxon>
        <taxon>Chromatiales</taxon>
        <taxon>Chromatiaceae</taxon>
        <taxon>Thiorhodococcus</taxon>
    </lineage>
</organism>
<evidence type="ECO:0000256" key="4">
    <source>
        <dbReference type="ARBA" id="ARBA00023163"/>
    </source>
</evidence>
<evidence type="ECO:0000256" key="2">
    <source>
        <dbReference type="ARBA" id="ARBA00023015"/>
    </source>
</evidence>
<dbReference type="Gene3D" id="3.40.190.290">
    <property type="match status" value="1"/>
</dbReference>
<dbReference type="Pfam" id="PF00126">
    <property type="entry name" value="HTH_1"/>
    <property type="match status" value="1"/>
</dbReference>
<dbReference type="GO" id="GO:0003700">
    <property type="term" value="F:DNA-binding transcription factor activity"/>
    <property type="evidence" value="ECO:0007669"/>
    <property type="project" value="InterPro"/>
</dbReference>
<comment type="caution">
    <text evidence="6">The sequence shown here is derived from an EMBL/GenBank/DDBJ whole genome shotgun (WGS) entry which is preliminary data.</text>
</comment>
<sequence>MDDREVFFRVVEANGFGAAARRLETTPASVSRRVKALEQRLGVRLLQRTTRKLSLTDAGERYFREGRGLLHALGELEQALAASAREPEGELRVIAPMSFGQRRLAPLVARFAALHSKLRMSLLLEDRETDLFDEAADLAIRIGYPTDSSMIARAIAPVPRHACASPAYLKGRGHPETPEDLLHHDCLHYNLISEREEWTFRGDDGEQTLAIKGRFCSNNGDVLAEAAMQGLGITLLPDFIVEEGLAAGRLVKVLEAYERAPMTLFALYPSRQHVPAKTRKFLEYLLEHFAASG</sequence>
<dbReference type="InterPro" id="IPR000847">
    <property type="entry name" value="LysR_HTH_N"/>
</dbReference>
<reference evidence="7" key="1">
    <citation type="journal article" date="2020" name="Microbiol. Resour. Announc.">
        <title>Draft Genome Sequences of Thiorhodococcus mannitoliphagus and Thiorhodococcus minor, Purple Sulfur Photosynthetic Bacteria in the Gammaproteobacterial Family Chromatiaceae.</title>
        <authorList>
            <person name="Aviles F.A."/>
            <person name="Meyer T.E."/>
            <person name="Kyndt J.A."/>
        </authorList>
    </citation>
    <scope>NUCLEOTIDE SEQUENCE [LARGE SCALE GENOMIC DNA]</scope>
    <source>
        <strain evidence="7">DSM 18266</strain>
    </source>
</reference>
<dbReference type="InterPro" id="IPR005119">
    <property type="entry name" value="LysR_subst-bd"/>
</dbReference>
<dbReference type="GO" id="GO:0006351">
    <property type="term" value="P:DNA-templated transcription"/>
    <property type="evidence" value="ECO:0007669"/>
    <property type="project" value="TreeGrafter"/>
</dbReference>
<evidence type="ECO:0000313" key="6">
    <source>
        <dbReference type="EMBL" id="NEX20260.1"/>
    </source>
</evidence>
<feature type="domain" description="HTH lysR-type" evidence="5">
    <location>
        <begin position="1"/>
        <end position="56"/>
    </location>
</feature>
<dbReference type="EMBL" id="JAAIJR010000024">
    <property type="protein sequence ID" value="NEX20260.1"/>
    <property type="molecule type" value="Genomic_DNA"/>
</dbReference>
<dbReference type="CDD" id="cd08422">
    <property type="entry name" value="PBP2_CrgA_like"/>
    <property type="match status" value="1"/>
</dbReference>
<dbReference type="RefSeq" id="WP_164653361.1">
    <property type="nucleotide sequence ID" value="NZ_JAAIJR010000024.1"/>
</dbReference>
<dbReference type="PANTHER" id="PTHR30537">
    <property type="entry name" value="HTH-TYPE TRANSCRIPTIONAL REGULATOR"/>
    <property type="match status" value="1"/>
</dbReference>
<keyword evidence="4" id="KW-0804">Transcription</keyword>
<dbReference type="Proteomes" id="UP000471640">
    <property type="component" value="Unassembled WGS sequence"/>
</dbReference>
<name>A0A6P1DRT8_9GAMM</name>
<protein>
    <submittedName>
        <fullName evidence="6">LysR family transcriptional regulator</fullName>
    </submittedName>
</protein>
<dbReference type="InterPro" id="IPR058163">
    <property type="entry name" value="LysR-type_TF_proteobact-type"/>
</dbReference>
<dbReference type="FunFam" id="3.40.190.290:FF:000001">
    <property type="entry name" value="Transcriptional regulator, LysR family"/>
    <property type="match status" value="1"/>
</dbReference>
<evidence type="ECO:0000313" key="7">
    <source>
        <dbReference type="Proteomes" id="UP000471640"/>
    </source>
</evidence>
<dbReference type="SUPFAM" id="SSF53850">
    <property type="entry name" value="Periplasmic binding protein-like II"/>
    <property type="match status" value="1"/>
</dbReference>
<evidence type="ECO:0000256" key="3">
    <source>
        <dbReference type="ARBA" id="ARBA00023125"/>
    </source>
</evidence>
<dbReference type="GO" id="GO:0043565">
    <property type="term" value="F:sequence-specific DNA binding"/>
    <property type="evidence" value="ECO:0007669"/>
    <property type="project" value="TreeGrafter"/>
</dbReference>
<reference evidence="6 7" key="2">
    <citation type="submission" date="2020-02" db="EMBL/GenBank/DDBJ databases">
        <title>Genome sequences of Thiorhodococcus mannitoliphagus and Thiorhodococcus minor, purple sulfur photosynthetic bacteria in the gammaproteobacterial family, Chromatiaceae.</title>
        <authorList>
            <person name="Aviles F.A."/>
            <person name="Meyer T.E."/>
            <person name="Kyndt J.A."/>
        </authorList>
    </citation>
    <scope>NUCLEOTIDE SEQUENCE [LARGE SCALE GENOMIC DNA]</scope>
    <source>
        <strain evidence="6 7">DSM 18266</strain>
    </source>
</reference>
<evidence type="ECO:0000256" key="1">
    <source>
        <dbReference type="ARBA" id="ARBA00009437"/>
    </source>
</evidence>
<dbReference type="PANTHER" id="PTHR30537:SF5">
    <property type="entry name" value="HTH-TYPE TRANSCRIPTIONAL ACTIVATOR TTDR-RELATED"/>
    <property type="match status" value="1"/>
</dbReference>
<dbReference type="PROSITE" id="PS50931">
    <property type="entry name" value="HTH_LYSR"/>
    <property type="match status" value="1"/>
</dbReference>
<keyword evidence="2" id="KW-0805">Transcription regulation</keyword>
<dbReference type="Pfam" id="PF03466">
    <property type="entry name" value="LysR_substrate"/>
    <property type="match status" value="1"/>
</dbReference>
<dbReference type="SUPFAM" id="SSF46785">
    <property type="entry name" value="Winged helix' DNA-binding domain"/>
    <property type="match status" value="1"/>
</dbReference>
<gene>
    <name evidence="6" type="ORF">G3480_08020</name>
</gene>
<keyword evidence="7" id="KW-1185">Reference proteome</keyword>
<comment type="similarity">
    <text evidence="1">Belongs to the LysR transcriptional regulatory family.</text>
</comment>